<accession>A0A1J4JSW6</accession>
<keyword evidence="2" id="KW-0812">Transmembrane</keyword>
<dbReference type="Proteomes" id="UP000179807">
    <property type="component" value="Unassembled WGS sequence"/>
</dbReference>
<dbReference type="VEuPathDB" id="TrichDB:TRFO_32711"/>
<name>A0A1J4JSW6_9EUKA</name>
<evidence type="ECO:0000256" key="2">
    <source>
        <dbReference type="SAM" id="Phobius"/>
    </source>
</evidence>
<gene>
    <name evidence="3" type="ORF">TRFO_32711</name>
</gene>
<organism evidence="3 4">
    <name type="scientific">Tritrichomonas foetus</name>
    <dbReference type="NCBI Taxonomy" id="1144522"/>
    <lineage>
        <taxon>Eukaryota</taxon>
        <taxon>Metamonada</taxon>
        <taxon>Parabasalia</taxon>
        <taxon>Tritrichomonadida</taxon>
        <taxon>Tritrichomonadidae</taxon>
        <taxon>Tritrichomonas</taxon>
    </lineage>
</organism>
<feature type="region of interest" description="Disordered" evidence="1">
    <location>
        <begin position="390"/>
        <end position="414"/>
    </location>
</feature>
<dbReference type="GeneID" id="94843346"/>
<feature type="transmembrane region" description="Helical" evidence="2">
    <location>
        <begin position="7"/>
        <end position="32"/>
    </location>
</feature>
<proteinExistence type="predicted"/>
<keyword evidence="2" id="KW-0472">Membrane</keyword>
<evidence type="ECO:0000313" key="3">
    <source>
        <dbReference type="EMBL" id="OHT00596.1"/>
    </source>
</evidence>
<evidence type="ECO:0000256" key="1">
    <source>
        <dbReference type="SAM" id="MobiDB-lite"/>
    </source>
</evidence>
<dbReference type="EMBL" id="MLAK01000948">
    <property type="protein sequence ID" value="OHT00596.1"/>
    <property type="molecule type" value="Genomic_DNA"/>
</dbReference>
<comment type="caution">
    <text evidence="3">The sequence shown here is derived from an EMBL/GenBank/DDBJ whole genome shotgun (WGS) entry which is preliminary data.</text>
</comment>
<dbReference type="RefSeq" id="XP_068353732.1">
    <property type="nucleotide sequence ID" value="XM_068508642.1"/>
</dbReference>
<sequence>MKECECSFNAIVISVFGTSFLALFAALFFPYFPFHQLSTSHSVLQSQDRFNRILTTPYTTKWYEDDISNKNPDYSKCPACKYSIAENSNGNSSPKDAIIIFESHLTVGIVPFLRSLRMTSCKAKVFFLSCRRSINSIGTDGPKILELCGVNIIDYGHIDPLWFEHELLLRWSVIYDFITVNEKHLDRILVSHTNNVMFQGDPFTDKIEKENLYFAKEESQIGKSVIEKWALENVCPKYAPLYMNDSVLTAQIVFGGAKPLQVLFDVLITDFTFTYMDTGRIYELGYFMYAAYRLLPNHKPSVNIKFLSQNDGYAGIAFYMEKKAILKPGSFKTDKGVYPHVIYNFEHRQVFLYDYDKMCPRDKWNIKNYMFKIPEEYYAGKVDKFGKPIEKQEEKARRQIQKSDDKKDKEKESR</sequence>
<keyword evidence="2" id="KW-1133">Transmembrane helix</keyword>
<evidence type="ECO:0000313" key="4">
    <source>
        <dbReference type="Proteomes" id="UP000179807"/>
    </source>
</evidence>
<keyword evidence="4" id="KW-1185">Reference proteome</keyword>
<dbReference type="AlphaFoldDB" id="A0A1J4JSW6"/>
<protein>
    <submittedName>
        <fullName evidence="3">Uncharacterized protein</fullName>
    </submittedName>
</protein>
<reference evidence="3" key="1">
    <citation type="submission" date="2016-10" db="EMBL/GenBank/DDBJ databases">
        <authorList>
            <person name="Benchimol M."/>
            <person name="Almeida L.G."/>
            <person name="Vasconcelos A.T."/>
            <person name="Perreira-Neves A."/>
            <person name="Rosa I.A."/>
            <person name="Tasca T."/>
            <person name="Bogo M.R."/>
            <person name="de Souza W."/>
        </authorList>
    </citation>
    <scope>NUCLEOTIDE SEQUENCE [LARGE SCALE GENOMIC DNA]</scope>
    <source>
        <strain evidence="3">K</strain>
    </source>
</reference>